<organism evidence="1 2">
    <name type="scientific">Amycolatopsis sulphurea</name>
    <dbReference type="NCBI Taxonomy" id="76022"/>
    <lineage>
        <taxon>Bacteria</taxon>
        <taxon>Bacillati</taxon>
        <taxon>Actinomycetota</taxon>
        <taxon>Actinomycetes</taxon>
        <taxon>Pseudonocardiales</taxon>
        <taxon>Pseudonocardiaceae</taxon>
        <taxon>Amycolatopsis</taxon>
    </lineage>
</organism>
<evidence type="ECO:0000313" key="1">
    <source>
        <dbReference type="EMBL" id="PFG57412.1"/>
    </source>
</evidence>
<reference evidence="1 2" key="1">
    <citation type="submission" date="2017-10" db="EMBL/GenBank/DDBJ databases">
        <title>Sequencing the genomes of 1000 actinobacteria strains.</title>
        <authorList>
            <person name="Klenk H.-P."/>
        </authorList>
    </citation>
    <scope>NUCLEOTIDE SEQUENCE [LARGE SCALE GENOMIC DNA]</scope>
    <source>
        <strain evidence="1 2">DSM 46092</strain>
    </source>
</reference>
<sequence>MLAAVMGECGYEMQQWIAELYVREPAQLALPGP</sequence>
<name>A0A2A9G3H9_9PSEU</name>
<protein>
    <submittedName>
        <fullName evidence="1">Uncharacterized protein</fullName>
    </submittedName>
</protein>
<gene>
    <name evidence="1" type="ORF">ATK36_0994</name>
</gene>
<dbReference type="AlphaFoldDB" id="A0A2A9G3H9"/>
<dbReference type="Proteomes" id="UP000243542">
    <property type="component" value="Unassembled WGS sequence"/>
</dbReference>
<accession>A0A2A9G3H9</accession>
<keyword evidence="2" id="KW-1185">Reference proteome</keyword>
<proteinExistence type="predicted"/>
<comment type="caution">
    <text evidence="1">The sequence shown here is derived from an EMBL/GenBank/DDBJ whole genome shotgun (WGS) entry which is preliminary data.</text>
</comment>
<evidence type="ECO:0000313" key="2">
    <source>
        <dbReference type="Proteomes" id="UP000243542"/>
    </source>
</evidence>
<dbReference type="EMBL" id="PDJK01000001">
    <property type="protein sequence ID" value="PFG57412.1"/>
    <property type="molecule type" value="Genomic_DNA"/>
</dbReference>